<dbReference type="InterPro" id="IPR019052">
    <property type="entry name" value="DUF2383"/>
</dbReference>
<dbReference type="RefSeq" id="WP_090042326.1">
    <property type="nucleotide sequence ID" value="NZ_FOKI01000026.1"/>
</dbReference>
<sequence length="136" mass="15476">MNQSIDNFMKGIYMGIDTFSYLSSKCEESSLKALLDETLAMYENHKSTLKNRLKDLNICSSDNSGVIGKMTKTVFEMKNIFTDTPEEIKLEARKALETGINMSKKFLSEYDTSDNETLLLIKGMVEDSQSILQKYN</sequence>
<dbReference type="STRING" id="84698.SAMN04488528_102618"/>
<organism evidence="2 3">
    <name type="scientific">Clostridium frigidicarnis</name>
    <dbReference type="NCBI Taxonomy" id="84698"/>
    <lineage>
        <taxon>Bacteria</taxon>
        <taxon>Bacillati</taxon>
        <taxon>Bacillota</taxon>
        <taxon>Clostridia</taxon>
        <taxon>Eubacteriales</taxon>
        <taxon>Clostridiaceae</taxon>
        <taxon>Clostridium</taxon>
    </lineage>
</organism>
<evidence type="ECO:0000313" key="2">
    <source>
        <dbReference type="EMBL" id="SFB29701.1"/>
    </source>
</evidence>
<protein>
    <recommendedName>
        <fullName evidence="1">DUF2383 domain-containing protein</fullName>
    </recommendedName>
</protein>
<reference evidence="2 3" key="1">
    <citation type="submission" date="2016-10" db="EMBL/GenBank/DDBJ databases">
        <authorList>
            <person name="de Groot N.N."/>
        </authorList>
    </citation>
    <scope>NUCLEOTIDE SEQUENCE [LARGE SCALE GENOMIC DNA]</scope>
    <source>
        <strain evidence="2 3">DSM 12271</strain>
    </source>
</reference>
<name>A0A1I0ZVW4_9CLOT</name>
<dbReference type="Gene3D" id="1.20.1260.10">
    <property type="match status" value="1"/>
</dbReference>
<dbReference type="OrthoDB" id="1706687at2"/>
<dbReference type="EMBL" id="FOKI01000026">
    <property type="protein sequence ID" value="SFB29701.1"/>
    <property type="molecule type" value="Genomic_DNA"/>
</dbReference>
<feature type="domain" description="DUF2383" evidence="1">
    <location>
        <begin position="5"/>
        <end position="106"/>
    </location>
</feature>
<accession>A0A1I0ZVW4</accession>
<dbReference type="InterPro" id="IPR012347">
    <property type="entry name" value="Ferritin-like"/>
</dbReference>
<keyword evidence="3" id="KW-1185">Reference proteome</keyword>
<dbReference type="Proteomes" id="UP000198619">
    <property type="component" value="Unassembled WGS sequence"/>
</dbReference>
<evidence type="ECO:0000313" key="3">
    <source>
        <dbReference type="Proteomes" id="UP000198619"/>
    </source>
</evidence>
<evidence type="ECO:0000259" key="1">
    <source>
        <dbReference type="Pfam" id="PF09537"/>
    </source>
</evidence>
<gene>
    <name evidence="2" type="ORF">SAMN04488528_102618</name>
</gene>
<proteinExistence type="predicted"/>
<dbReference type="AlphaFoldDB" id="A0A1I0ZVW4"/>
<dbReference type="Pfam" id="PF09537">
    <property type="entry name" value="DUF2383"/>
    <property type="match status" value="1"/>
</dbReference>